<dbReference type="OrthoDB" id="3176823at2759"/>
<dbReference type="KEGG" id="lgi:LOTGIDRAFT_117303"/>
<dbReference type="RefSeq" id="XP_009054183.1">
    <property type="nucleotide sequence ID" value="XM_009055935.1"/>
</dbReference>
<organism evidence="2 3">
    <name type="scientific">Lottia gigantea</name>
    <name type="common">Giant owl limpet</name>
    <dbReference type="NCBI Taxonomy" id="225164"/>
    <lineage>
        <taxon>Eukaryota</taxon>
        <taxon>Metazoa</taxon>
        <taxon>Spiralia</taxon>
        <taxon>Lophotrochozoa</taxon>
        <taxon>Mollusca</taxon>
        <taxon>Gastropoda</taxon>
        <taxon>Patellogastropoda</taxon>
        <taxon>Lottioidea</taxon>
        <taxon>Lottiidae</taxon>
        <taxon>Lottia</taxon>
    </lineage>
</organism>
<evidence type="ECO:0000313" key="3">
    <source>
        <dbReference type="Proteomes" id="UP000030746"/>
    </source>
</evidence>
<dbReference type="Proteomes" id="UP000030746">
    <property type="component" value="Unassembled WGS sequence"/>
</dbReference>
<feature type="domain" description="C2H2-type" evidence="1">
    <location>
        <begin position="3"/>
        <end position="28"/>
    </location>
</feature>
<protein>
    <recommendedName>
        <fullName evidence="1">C2H2-type domain-containing protein</fullName>
    </recommendedName>
</protein>
<evidence type="ECO:0000313" key="2">
    <source>
        <dbReference type="EMBL" id="ESO94980.1"/>
    </source>
</evidence>
<name>V4AJT2_LOTGI</name>
<keyword evidence="3" id="KW-1185">Reference proteome</keyword>
<reference evidence="2 3" key="1">
    <citation type="journal article" date="2013" name="Nature">
        <title>Insights into bilaterian evolution from three spiralian genomes.</title>
        <authorList>
            <person name="Simakov O."/>
            <person name="Marletaz F."/>
            <person name="Cho S.J."/>
            <person name="Edsinger-Gonzales E."/>
            <person name="Havlak P."/>
            <person name="Hellsten U."/>
            <person name="Kuo D.H."/>
            <person name="Larsson T."/>
            <person name="Lv J."/>
            <person name="Arendt D."/>
            <person name="Savage R."/>
            <person name="Osoegawa K."/>
            <person name="de Jong P."/>
            <person name="Grimwood J."/>
            <person name="Chapman J.A."/>
            <person name="Shapiro H."/>
            <person name="Aerts A."/>
            <person name="Otillar R.P."/>
            <person name="Terry A.Y."/>
            <person name="Boore J.L."/>
            <person name="Grigoriev I.V."/>
            <person name="Lindberg D.R."/>
            <person name="Seaver E.C."/>
            <person name="Weisblat D.A."/>
            <person name="Putnam N.H."/>
            <person name="Rokhsar D.S."/>
        </authorList>
    </citation>
    <scope>NUCLEOTIDE SEQUENCE [LARGE SCALE GENOMIC DNA]</scope>
</reference>
<dbReference type="InterPro" id="IPR013087">
    <property type="entry name" value="Znf_C2H2_type"/>
</dbReference>
<feature type="domain" description="C2H2-type" evidence="1">
    <location>
        <begin position="33"/>
        <end position="54"/>
    </location>
</feature>
<dbReference type="AlphaFoldDB" id="V4AJT2"/>
<dbReference type="SMART" id="SM00355">
    <property type="entry name" value="ZnF_C2H2"/>
    <property type="match status" value="2"/>
</dbReference>
<evidence type="ECO:0000259" key="1">
    <source>
        <dbReference type="SMART" id="SM00355"/>
    </source>
</evidence>
<dbReference type="HOGENOM" id="CLU_2815340_0_0_1"/>
<accession>V4AJT2</accession>
<proteinExistence type="predicted"/>
<sequence>MGPKCPKNQCPYCGVYHSNVVQHVKERHLAKREQCPTCHTTFTRRTSLIRHLNHSCKSLQYTLDTIK</sequence>
<gene>
    <name evidence="2" type="ORF">LOTGIDRAFT_117303</name>
</gene>
<dbReference type="GeneID" id="20231478"/>
<dbReference type="CTD" id="20231478"/>
<dbReference type="EMBL" id="KB201701">
    <property type="protein sequence ID" value="ESO94980.1"/>
    <property type="molecule type" value="Genomic_DNA"/>
</dbReference>